<proteinExistence type="predicted"/>
<feature type="compositionally biased region" description="Basic and acidic residues" evidence="1">
    <location>
        <begin position="63"/>
        <end position="92"/>
    </location>
</feature>
<organism evidence="2 3">
    <name type="scientific">Ancylostoma ceylanicum</name>
    <dbReference type="NCBI Taxonomy" id="53326"/>
    <lineage>
        <taxon>Eukaryota</taxon>
        <taxon>Metazoa</taxon>
        <taxon>Ecdysozoa</taxon>
        <taxon>Nematoda</taxon>
        <taxon>Chromadorea</taxon>
        <taxon>Rhabditida</taxon>
        <taxon>Rhabditina</taxon>
        <taxon>Rhabditomorpha</taxon>
        <taxon>Strongyloidea</taxon>
        <taxon>Ancylostomatidae</taxon>
        <taxon>Ancylostomatinae</taxon>
        <taxon>Ancylostoma</taxon>
    </lineage>
</organism>
<keyword evidence="3" id="KW-1185">Reference proteome</keyword>
<reference evidence="3" key="1">
    <citation type="journal article" date="2015" name="Nat. Genet.">
        <title>The genome and transcriptome of the zoonotic hookworm Ancylostoma ceylanicum identify infection-specific gene families.</title>
        <authorList>
            <person name="Schwarz E.M."/>
            <person name="Hu Y."/>
            <person name="Antoshechkin I."/>
            <person name="Miller M.M."/>
            <person name="Sternberg P.W."/>
            <person name="Aroian R.V."/>
        </authorList>
    </citation>
    <scope>NUCLEOTIDE SEQUENCE</scope>
    <source>
        <strain evidence="3">HY135</strain>
    </source>
</reference>
<evidence type="ECO:0000256" key="1">
    <source>
        <dbReference type="SAM" id="MobiDB-lite"/>
    </source>
</evidence>
<protein>
    <submittedName>
        <fullName evidence="2">Uncharacterized protein</fullName>
    </submittedName>
</protein>
<feature type="compositionally biased region" description="Pro residues" evidence="1">
    <location>
        <begin position="116"/>
        <end position="125"/>
    </location>
</feature>
<dbReference type="Proteomes" id="UP000024635">
    <property type="component" value="Unassembled WGS sequence"/>
</dbReference>
<comment type="caution">
    <text evidence="2">The sequence shown here is derived from an EMBL/GenBank/DDBJ whole genome shotgun (WGS) entry which is preliminary data.</text>
</comment>
<sequence length="159" mass="17064">MKTSAAAAKQSLAGAKSIASPGKSNKAKKPDEAGAKSNRNAKEKTDSTMKNSDVAKVMATQYESEKKPKGTEKKETPSHHSIEKKSKEEKGKAPAKPGETMEEGSVLKQVDASKPPEGPAPPSPDPASFNDVFACISVITKTSRQKKPRQTLLRYKRIS</sequence>
<dbReference type="AlphaFoldDB" id="A0A016V594"/>
<feature type="region of interest" description="Disordered" evidence="1">
    <location>
        <begin position="1"/>
        <end position="130"/>
    </location>
</feature>
<feature type="compositionally biased region" description="Basic and acidic residues" evidence="1">
    <location>
        <begin position="28"/>
        <end position="47"/>
    </location>
</feature>
<evidence type="ECO:0000313" key="3">
    <source>
        <dbReference type="Proteomes" id="UP000024635"/>
    </source>
</evidence>
<feature type="compositionally biased region" description="Low complexity" evidence="1">
    <location>
        <begin position="1"/>
        <end position="17"/>
    </location>
</feature>
<gene>
    <name evidence="2" type="primary">Acey_s0017.g3192</name>
    <name evidence="2" type="ORF">Y032_0017g3192</name>
</gene>
<accession>A0A016V594</accession>
<evidence type="ECO:0000313" key="2">
    <source>
        <dbReference type="EMBL" id="EYC22172.1"/>
    </source>
</evidence>
<name>A0A016V594_9BILA</name>
<dbReference type="EMBL" id="JARK01001353">
    <property type="protein sequence ID" value="EYC22172.1"/>
    <property type="molecule type" value="Genomic_DNA"/>
</dbReference>